<sequence length="53" mass="5734">MTSQDGFSSSFVETVAGFTAGIVSTLSLHPLDMVKTRLQGKLQSYLGSPWDIE</sequence>
<reference evidence="8 9" key="1">
    <citation type="journal article" date="2015" name="Mol. Plant Microbe Interact.">
        <title>Genome, transcriptome, and functional analyses of Penicillium expansum provide new insights into secondary metabolism and pathogenicity.</title>
        <authorList>
            <person name="Ballester A.R."/>
            <person name="Marcet-Houben M."/>
            <person name="Levin E."/>
            <person name="Sela N."/>
            <person name="Selma-Lazaro C."/>
            <person name="Carmona L."/>
            <person name="Wisniewski M."/>
            <person name="Droby S."/>
            <person name="Gonzalez-Candelas L."/>
            <person name="Gabaldon T."/>
        </authorList>
    </citation>
    <scope>NUCLEOTIDE SEQUENCE [LARGE SCALE GENOMIC DNA]</scope>
    <source>
        <strain evidence="8 9">PHI-1</strain>
    </source>
</reference>
<name>A0A0A2K9V3_PENIT</name>
<keyword evidence="3" id="KW-0496">Mitochondrion</keyword>
<keyword evidence="3" id="KW-0999">Mitochondrion inner membrane</keyword>
<dbReference type="OrthoDB" id="428293at2759"/>
<keyword evidence="7" id="KW-0813">Transport</keyword>
<comment type="caution">
    <text evidence="8">The sequence shown here is derived from an EMBL/GenBank/DDBJ whole genome shotgun (WGS) entry which is preliminary data.</text>
</comment>
<keyword evidence="5 6" id="KW-0472">Membrane</keyword>
<keyword evidence="9" id="KW-1185">Reference proteome</keyword>
<evidence type="ECO:0000256" key="1">
    <source>
        <dbReference type="ARBA" id="ARBA00004141"/>
    </source>
</evidence>
<evidence type="ECO:0000313" key="9">
    <source>
        <dbReference type="Proteomes" id="UP000030104"/>
    </source>
</evidence>
<dbReference type="Gene3D" id="1.50.40.10">
    <property type="entry name" value="Mitochondrial carrier domain"/>
    <property type="match status" value="1"/>
</dbReference>
<dbReference type="Pfam" id="PF00153">
    <property type="entry name" value="Mito_carr"/>
    <property type="match status" value="1"/>
</dbReference>
<dbReference type="PROSITE" id="PS50920">
    <property type="entry name" value="SOLCAR"/>
    <property type="match status" value="1"/>
</dbReference>
<evidence type="ECO:0000256" key="3">
    <source>
        <dbReference type="ARBA" id="ARBA00022792"/>
    </source>
</evidence>
<evidence type="ECO:0000313" key="8">
    <source>
        <dbReference type="EMBL" id="KGO63673.1"/>
    </source>
</evidence>
<dbReference type="EMBL" id="JQGA01001628">
    <property type="protein sequence ID" value="KGO63673.1"/>
    <property type="molecule type" value="Genomic_DNA"/>
</dbReference>
<proteinExistence type="inferred from homology"/>
<protein>
    <submittedName>
        <fullName evidence="8">Mitochondrial substrate/solute carrier</fullName>
    </submittedName>
</protein>
<dbReference type="InterPro" id="IPR018108">
    <property type="entry name" value="MCP_transmembrane"/>
</dbReference>
<dbReference type="SUPFAM" id="SSF103506">
    <property type="entry name" value="Mitochondrial carrier"/>
    <property type="match status" value="1"/>
</dbReference>
<dbReference type="Proteomes" id="UP000030104">
    <property type="component" value="Unassembled WGS sequence"/>
</dbReference>
<gene>
    <name evidence="8" type="ORF">PITC_072260</name>
</gene>
<evidence type="ECO:0000256" key="4">
    <source>
        <dbReference type="ARBA" id="ARBA00022989"/>
    </source>
</evidence>
<dbReference type="PhylomeDB" id="A0A0A2K9V3"/>
<dbReference type="GO" id="GO:0016020">
    <property type="term" value="C:membrane"/>
    <property type="evidence" value="ECO:0007669"/>
    <property type="project" value="UniProtKB-SubCell"/>
</dbReference>
<evidence type="ECO:0000256" key="6">
    <source>
        <dbReference type="PROSITE-ProRule" id="PRU00282"/>
    </source>
</evidence>
<dbReference type="InterPro" id="IPR023395">
    <property type="entry name" value="MCP_dom_sf"/>
</dbReference>
<keyword evidence="4" id="KW-1133">Transmembrane helix</keyword>
<dbReference type="AlphaFoldDB" id="A0A0A2K9V3"/>
<evidence type="ECO:0000256" key="5">
    <source>
        <dbReference type="ARBA" id="ARBA00023136"/>
    </source>
</evidence>
<organism evidence="8 9">
    <name type="scientific">Penicillium italicum</name>
    <name type="common">Blue mold</name>
    <dbReference type="NCBI Taxonomy" id="40296"/>
    <lineage>
        <taxon>Eukaryota</taxon>
        <taxon>Fungi</taxon>
        <taxon>Dikarya</taxon>
        <taxon>Ascomycota</taxon>
        <taxon>Pezizomycotina</taxon>
        <taxon>Eurotiomycetes</taxon>
        <taxon>Eurotiomycetidae</taxon>
        <taxon>Eurotiales</taxon>
        <taxon>Aspergillaceae</taxon>
        <taxon>Penicillium</taxon>
    </lineage>
</organism>
<keyword evidence="2 6" id="KW-0812">Transmembrane</keyword>
<evidence type="ECO:0000256" key="2">
    <source>
        <dbReference type="ARBA" id="ARBA00022692"/>
    </source>
</evidence>
<comment type="subcellular location">
    <subcellularLocation>
        <location evidence="1">Membrane</location>
        <topology evidence="1">Multi-pass membrane protein</topology>
    </subcellularLocation>
</comment>
<comment type="similarity">
    <text evidence="7">Belongs to the mitochondrial carrier (TC 2.A.29) family.</text>
</comment>
<accession>A0A0A2K9V3</accession>
<dbReference type="HOGENOM" id="CLU_3242319_0_0_1"/>
<evidence type="ECO:0000256" key="7">
    <source>
        <dbReference type="RuleBase" id="RU000488"/>
    </source>
</evidence>
<feature type="repeat" description="Solcar" evidence="6">
    <location>
        <begin position="8"/>
        <end position="53"/>
    </location>
</feature>